<dbReference type="InterPro" id="IPR013328">
    <property type="entry name" value="6PGD_dom2"/>
</dbReference>
<dbReference type="PANTHER" id="PTHR43060:SF15">
    <property type="entry name" value="3-HYDROXYISOBUTYRATE DEHYDROGENASE-LIKE 1, MITOCHONDRIAL-RELATED"/>
    <property type="match status" value="1"/>
</dbReference>
<keyword evidence="2" id="KW-0560">Oxidoreductase</keyword>
<dbReference type="InterPro" id="IPR008927">
    <property type="entry name" value="6-PGluconate_DH-like_C_sf"/>
</dbReference>
<dbReference type="GO" id="GO:0016491">
    <property type="term" value="F:oxidoreductase activity"/>
    <property type="evidence" value="ECO:0007669"/>
    <property type="project" value="UniProtKB-KW"/>
</dbReference>
<dbReference type="KEGG" id="mpad:KEF85_00945"/>
<dbReference type="Proteomes" id="UP000676649">
    <property type="component" value="Chromosome"/>
</dbReference>
<keyword evidence="3" id="KW-0520">NAD</keyword>
<dbReference type="RefSeq" id="WP_215584927.1">
    <property type="nucleotide sequence ID" value="NZ_CP073754.1"/>
</dbReference>
<dbReference type="InterPro" id="IPR015815">
    <property type="entry name" value="HIBADH-related"/>
</dbReference>
<dbReference type="Pfam" id="PF14833">
    <property type="entry name" value="NAD_binding_11"/>
    <property type="match status" value="1"/>
</dbReference>
<organism evidence="7 8">
    <name type="scientific">Methylomonas paludis</name>
    <dbReference type="NCBI Taxonomy" id="1173101"/>
    <lineage>
        <taxon>Bacteria</taxon>
        <taxon>Pseudomonadati</taxon>
        <taxon>Pseudomonadota</taxon>
        <taxon>Gammaproteobacteria</taxon>
        <taxon>Methylococcales</taxon>
        <taxon>Methylococcaceae</taxon>
        <taxon>Methylomonas</taxon>
    </lineage>
</organism>
<keyword evidence="8" id="KW-1185">Reference proteome</keyword>
<gene>
    <name evidence="7" type="ORF">KEF85_00945</name>
</gene>
<comment type="similarity">
    <text evidence="1">Belongs to the HIBADH-related family.</text>
</comment>
<dbReference type="InterPro" id="IPR036291">
    <property type="entry name" value="NAD(P)-bd_dom_sf"/>
</dbReference>
<dbReference type="GO" id="GO:0051287">
    <property type="term" value="F:NAD binding"/>
    <property type="evidence" value="ECO:0007669"/>
    <property type="project" value="InterPro"/>
</dbReference>
<dbReference type="InterPro" id="IPR029154">
    <property type="entry name" value="HIBADH-like_NADP-bd"/>
</dbReference>
<dbReference type="SUPFAM" id="SSF51735">
    <property type="entry name" value="NAD(P)-binding Rossmann-fold domains"/>
    <property type="match status" value="1"/>
</dbReference>
<dbReference type="AlphaFoldDB" id="A0A975MR91"/>
<evidence type="ECO:0000256" key="4">
    <source>
        <dbReference type="PIRSR" id="PIRSR000103-1"/>
    </source>
</evidence>
<feature type="active site" evidence="4">
    <location>
        <position position="164"/>
    </location>
</feature>
<dbReference type="Pfam" id="PF03446">
    <property type="entry name" value="NAD_binding_2"/>
    <property type="match status" value="1"/>
</dbReference>
<evidence type="ECO:0000313" key="8">
    <source>
        <dbReference type="Proteomes" id="UP000676649"/>
    </source>
</evidence>
<dbReference type="PANTHER" id="PTHR43060">
    <property type="entry name" value="3-HYDROXYISOBUTYRATE DEHYDROGENASE-LIKE 1, MITOCHONDRIAL-RELATED"/>
    <property type="match status" value="1"/>
</dbReference>
<evidence type="ECO:0000259" key="5">
    <source>
        <dbReference type="Pfam" id="PF03446"/>
    </source>
</evidence>
<dbReference type="EMBL" id="CP073754">
    <property type="protein sequence ID" value="QWF72445.1"/>
    <property type="molecule type" value="Genomic_DNA"/>
</dbReference>
<evidence type="ECO:0000259" key="6">
    <source>
        <dbReference type="Pfam" id="PF14833"/>
    </source>
</evidence>
<dbReference type="SUPFAM" id="SSF48179">
    <property type="entry name" value="6-phosphogluconate dehydrogenase C-terminal domain-like"/>
    <property type="match status" value="1"/>
</dbReference>
<dbReference type="Gene3D" id="3.40.50.720">
    <property type="entry name" value="NAD(P)-binding Rossmann-like Domain"/>
    <property type="match status" value="1"/>
</dbReference>
<dbReference type="PROSITE" id="PS00895">
    <property type="entry name" value="3_HYDROXYISOBUT_DH"/>
    <property type="match status" value="1"/>
</dbReference>
<dbReference type="PIRSF" id="PIRSF000103">
    <property type="entry name" value="HIBADH"/>
    <property type="match status" value="1"/>
</dbReference>
<accession>A0A975MR91</accession>
<reference evidence="7" key="1">
    <citation type="submission" date="2021-04" db="EMBL/GenBank/DDBJ databases">
        <title>Draft genome sequence data of methanotrophic Methylovulum sp. strain S1L and Methylomonas sp. strain S2AM isolated from boreal lake water columns.</title>
        <authorList>
            <person name="Rissanen A.J."/>
            <person name="Mangayil R."/>
            <person name="Svenning M.M."/>
            <person name="Khanongnuch R."/>
        </authorList>
    </citation>
    <scope>NUCLEOTIDE SEQUENCE</scope>
    <source>
        <strain evidence="7">S2AM</strain>
    </source>
</reference>
<evidence type="ECO:0000256" key="2">
    <source>
        <dbReference type="ARBA" id="ARBA00023002"/>
    </source>
</evidence>
<dbReference type="Gene3D" id="1.10.1040.10">
    <property type="entry name" value="N-(1-d-carboxylethyl)-l-norvaline Dehydrogenase, domain 2"/>
    <property type="match status" value="1"/>
</dbReference>
<proteinExistence type="inferred from homology"/>
<name>A0A975MR91_9GAMM</name>
<feature type="domain" description="6-phosphogluconate dehydrogenase NADP-binding" evidence="5">
    <location>
        <begin position="2"/>
        <end position="155"/>
    </location>
</feature>
<dbReference type="GO" id="GO:0050661">
    <property type="term" value="F:NADP binding"/>
    <property type="evidence" value="ECO:0007669"/>
    <property type="project" value="InterPro"/>
</dbReference>
<evidence type="ECO:0000256" key="1">
    <source>
        <dbReference type="ARBA" id="ARBA00009080"/>
    </source>
</evidence>
<evidence type="ECO:0000256" key="3">
    <source>
        <dbReference type="ARBA" id="ARBA00023027"/>
    </source>
</evidence>
<evidence type="ECO:0000313" key="7">
    <source>
        <dbReference type="EMBL" id="QWF72445.1"/>
    </source>
</evidence>
<dbReference type="InterPro" id="IPR006115">
    <property type="entry name" value="6PGDH_NADP-bd"/>
</dbReference>
<dbReference type="GO" id="GO:0016054">
    <property type="term" value="P:organic acid catabolic process"/>
    <property type="evidence" value="ECO:0007669"/>
    <property type="project" value="UniProtKB-ARBA"/>
</dbReference>
<protein>
    <submittedName>
        <fullName evidence="7">NAD(P)-dependent oxidoreductase</fullName>
    </submittedName>
</protein>
<dbReference type="InterPro" id="IPR002204">
    <property type="entry name" value="3-OH-isobutyrate_DH-rel_CS"/>
</dbReference>
<sequence>MRVGFIGLGAMGRGMAHNLARQGYLHGVYNRSPGKTTEFNVNVYASPQALAADTEIIFICVSADRDVLEVVSALALSIKPGTVVIDTSTISSVTARQAAAILSEKQACFLDAPVSGGVEGANKGTLAMMVGGDAMALAQVKPWLEVIAARIEHMGDSGAGQACKAVNQIMAAGINQAVCEALAFAVGQHLDLEKVIDIISGGAAGNWFLQHRGKTMIQGIFKPGFKLALHHKDLLICREMAQQSAIDCRLTEATLTDYANLMAKGFGDEDISALFRLKQKFNNSQGDL</sequence>
<feature type="domain" description="3-hydroxyisobutyrate dehydrogenase-like NAD-binding" evidence="6">
    <location>
        <begin position="158"/>
        <end position="277"/>
    </location>
</feature>